<name>A0A167UE02_9AGAM</name>
<evidence type="ECO:0000313" key="2">
    <source>
        <dbReference type="Proteomes" id="UP000076532"/>
    </source>
</evidence>
<protein>
    <submittedName>
        <fullName evidence="1">Uncharacterized protein</fullName>
    </submittedName>
</protein>
<keyword evidence="2" id="KW-1185">Reference proteome</keyword>
<dbReference type="Proteomes" id="UP000076532">
    <property type="component" value="Unassembled WGS sequence"/>
</dbReference>
<dbReference type="STRING" id="436010.A0A167UE02"/>
<sequence>MFWQAENQLHIATILQVNDAAFLNSGRKDGGYMLNALTALLLCMEQTFTQASAWGKGLPKAFSAALDFYVASGHIRKIHDVITTITLGKRLFVHHTDQYGRKSKHLNEEMVAKINTLMAENRLHRGIALLVRFVPALSTLASVIIAHLGETRDSITDHPFRCLPQCYSLAQYTKAVLSGALTECSPVSLLPPKTQPDLASFATFIHYLLRLLILTLNETHNINRTSLPAQHASSQIPFIPRRQPPSSPTMRQHKSFPVAIALRCFSPSHLRPDSQDLAIPADPNFQQGKWQSPTPNAEAVRAPARVKISADRMCSAYKEEKATGCTTLVHRWGWIAWEEGSSDSTSPSSLVFAPFAVVESFSAAQPSRCCTDAAEQAVIAALDLPGGQSVQAAPCVFFLCIPADHEDRPQTCLAGRRGTRTSLDSLHSVQDLISAMLDEELAAGVQVRQTDLGKLMSTFVGAPFLFTSIQP</sequence>
<accession>A0A167UE02</accession>
<reference evidence="1 2" key="1">
    <citation type="journal article" date="2016" name="Mol. Biol. Evol.">
        <title>Comparative Genomics of Early-Diverging Mushroom-Forming Fungi Provides Insights into the Origins of Lignocellulose Decay Capabilities.</title>
        <authorList>
            <person name="Nagy L.G."/>
            <person name="Riley R."/>
            <person name="Tritt A."/>
            <person name="Adam C."/>
            <person name="Daum C."/>
            <person name="Floudas D."/>
            <person name="Sun H."/>
            <person name="Yadav J.S."/>
            <person name="Pangilinan J."/>
            <person name="Larsson K.H."/>
            <person name="Matsuura K."/>
            <person name="Barry K."/>
            <person name="Labutti K."/>
            <person name="Kuo R."/>
            <person name="Ohm R.A."/>
            <person name="Bhattacharya S.S."/>
            <person name="Shirouzu T."/>
            <person name="Yoshinaga Y."/>
            <person name="Martin F.M."/>
            <person name="Grigoriev I.V."/>
            <person name="Hibbett D.S."/>
        </authorList>
    </citation>
    <scope>NUCLEOTIDE SEQUENCE [LARGE SCALE GENOMIC DNA]</scope>
    <source>
        <strain evidence="1 2">CBS 109695</strain>
    </source>
</reference>
<organism evidence="1 2">
    <name type="scientific">Athelia psychrophila</name>
    <dbReference type="NCBI Taxonomy" id="1759441"/>
    <lineage>
        <taxon>Eukaryota</taxon>
        <taxon>Fungi</taxon>
        <taxon>Dikarya</taxon>
        <taxon>Basidiomycota</taxon>
        <taxon>Agaricomycotina</taxon>
        <taxon>Agaricomycetes</taxon>
        <taxon>Agaricomycetidae</taxon>
        <taxon>Atheliales</taxon>
        <taxon>Atheliaceae</taxon>
        <taxon>Athelia</taxon>
    </lineage>
</organism>
<gene>
    <name evidence="1" type="ORF">FIBSPDRAFT_968639</name>
</gene>
<evidence type="ECO:0000313" key="1">
    <source>
        <dbReference type="EMBL" id="KZP03852.1"/>
    </source>
</evidence>
<dbReference type="EMBL" id="KV417993">
    <property type="protein sequence ID" value="KZP03852.1"/>
    <property type="molecule type" value="Genomic_DNA"/>
</dbReference>
<dbReference type="AlphaFoldDB" id="A0A167UE02"/>
<proteinExistence type="predicted"/>